<dbReference type="HAMAP" id="MF_00037">
    <property type="entry name" value="MurB"/>
    <property type="match status" value="1"/>
</dbReference>
<evidence type="ECO:0000256" key="18">
    <source>
        <dbReference type="ARBA" id="ARBA00031026"/>
    </source>
</evidence>
<evidence type="ECO:0000256" key="13">
    <source>
        <dbReference type="ARBA" id="ARBA00022960"/>
    </source>
</evidence>
<dbReference type="InterPro" id="IPR036318">
    <property type="entry name" value="FAD-bd_PCMH-like_sf"/>
</dbReference>
<dbReference type="RefSeq" id="WP_380599146.1">
    <property type="nucleotide sequence ID" value="NZ_JBHSDU010000003.1"/>
</dbReference>
<keyword evidence="8 20" id="KW-0963">Cytoplasm</keyword>
<evidence type="ECO:0000256" key="8">
    <source>
        <dbReference type="ARBA" id="ARBA00022490"/>
    </source>
</evidence>
<evidence type="ECO:0000256" key="6">
    <source>
        <dbReference type="ARBA" id="ARBA00012518"/>
    </source>
</evidence>
<gene>
    <name evidence="20 22" type="primary">murB</name>
    <name evidence="22" type="ORF">ACFPN2_18545</name>
</gene>
<evidence type="ECO:0000256" key="10">
    <source>
        <dbReference type="ARBA" id="ARBA00022630"/>
    </source>
</evidence>
<feature type="active site" evidence="20">
    <location>
        <position position="172"/>
    </location>
</feature>
<dbReference type="InterPro" id="IPR006094">
    <property type="entry name" value="Oxid_FAD_bind_N"/>
</dbReference>
<keyword evidence="12 20" id="KW-0521">NADP</keyword>
<dbReference type="SUPFAM" id="SSF56194">
    <property type="entry name" value="Uridine diphospho-N-Acetylenolpyruvylglucosamine reductase, MurB, C-terminal domain"/>
    <property type="match status" value="1"/>
</dbReference>
<dbReference type="NCBIfam" id="TIGR00179">
    <property type="entry name" value="murB"/>
    <property type="match status" value="1"/>
</dbReference>
<keyword evidence="23" id="KW-1185">Reference proteome</keyword>
<comment type="function">
    <text evidence="2 20">Cell wall formation.</text>
</comment>
<accession>A0ABV8SVW1</accession>
<dbReference type="GO" id="GO:0008762">
    <property type="term" value="F:UDP-N-acetylmuramate dehydrogenase activity"/>
    <property type="evidence" value="ECO:0007669"/>
    <property type="project" value="UniProtKB-EC"/>
</dbReference>
<keyword evidence="17 20" id="KW-0961">Cell wall biogenesis/degradation</keyword>
<comment type="similarity">
    <text evidence="5 20">Belongs to the MurB family.</text>
</comment>
<evidence type="ECO:0000256" key="15">
    <source>
        <dbReference type="ARBA" id="ARBA00023002"/>
    </source>
</evidence>
<evidence type="ECO:0000256" key="12">
    <source>
        <dbReference type="ARBA" id="ARBA00022857"/>
    </source>
</evidence>
<dbReference type="Gene3D" id="3.90.78.10">
    <property type="entry name" value="UDP-N-acetylenolpyruvoylglucosamine reductase, C-terminal domain"/>
    <property type="match status" value="1"/>
</dbReference>
<keyword evidence="13 20" id="KW-0133">Cell shape</keyword>
<comment type="catalytic activity">
    <reaction evidence="19 20">
        <text>UDP-N-acetyl-alpha-D-muramate + NADP(+) = UDP-N-acetyl-3-O-(1-carboxyvinyl)-alpha-D-glucosamine + NADPH + H(+)</text>
        <dbReference type="Rhea" id="RHEA:12248"/>
        <dbReference type="ChEBI" id="CHEBI:15378"/>
        <dbReference type="ChEBI" id="CHEBI:57783"/>
        <dbReference type="ChEBI" id="CHEBI:58349"/>
        <dbReference type="ChEBI" id="CHEBI:68483"/>
        <dbReference type="ChEBI" id="CHEBI:70757"/>
        <dbReference type="EC" id="1.3.1.98"/>
    </reaction>
</comment>
<name>A0ABV8SVW1_9GAMM</name>
<evidence type="ECO:0000256" key="1">
    <source>
        <dbReference type="ARBA" id="ARBA00001974"/>
    </source>
</evidence>
<organism evidence="22 23">
    <name type="scientific">Steroidobacter flavus</name>
    <dbReference type="NCBI Taxonomy" id="1842136"/>
    <lineage>
        <taxon>Bacteria</taxon>
        <taxon>Pseudomonadati</taxon>
        <taxon>Pseudomonadota</taxon>
        <taxon>Gammaproteobacteria</taxon>
        <taxon>Steroidobacterales</taxon>
        <taxon>Steroidobacteraceae</taxon>
        <taxon>Steroidobacter</taxon>
    </lineage>
</organism>
<dbReference type="SUPFAM" id="SSF56176">
    <property type="entry name" value="FAD-binding/transporter-associated domain-like"/>
    <property type="match status" value="1"/>
</dbReference>
<evidence type="ECO:0000256" key="14">
    <source>
        <dbReference type="ARBA" id="ARBA00022984"/>
    </source>
</evidence>
<sequence>MNALSLPPDFEARVKRDELMSKHTSWHVGGPADLFFSPLDVTDVSGFLQGLQPGTPVMWIGLGSNLLVRDGGIRGAVIETHGIFDELERRNDNEVWCGSGVACAKLAKQCIKWGLGPAEFFAGIPGTLGGALAMNAGAFGGETWRHVVSVATIDRHGVRHERPASDYSVGYRHVAGPKDEWFLGALLRFELRPGVSNDDIRQLLAKRKATQPIQEWSCGSVFTNPPGNHAARLIEGCGLKGFRIGGARVSEMHANFIVNDGTATADDIEKLIRHVQQTVEQKQGVRLNTEVRIVGEVVHG</sequence>
<feature type="active site" description="Proton donor" evidence="20">
    <location>
        <position position="220"/>
    </location>
</feature>
<keyword evidence="15 20" id="KW-0560">Oxidoreductase</keyword>
<keyword evidence="16 20" id="KW-0131">Cell cycle</keyword>
<keyword evidence="10 20" id="KW-0285">Flavoprotein</keyword>
<dbReference type="InterPro" id="IPR016167">
    <property type="entry name" value="FAD-bd_PCMH_sub1"/>
</dbReference>
<evidence type="ECO:0000256" key="17">
    <source>
        <dbReference type="ARBA" id="ARBA00023316"/>
    </source>
</evidence>
<dbReference type="Proteomes" id="UP001595904">
    <property type="component" value="Unassembled WGS sequence"/>
</dbReference>
<dbReference type="Gene3D" id="3.30.43.10">
    <property type="entry name" value="Uridine Diphospho-n-acetylenolpyruvylglucosamine Reductase, domain 2"/>
    <property type="match status" value="1"/>
</dbReference>
<evidence type="ECO:0000256" key="9">
    <source>
        <dbReference type="ARBA" id="ARBA00022618"/>
    </source>
</evidence>
<evidence type="ECO:0000256" key="19">
    <source>
        <dbReference type="ARBA" id="ARBA00048914"/>
    </source>
</evidence>
<feature type="active site" evidence="20">
    <location>
        <position position="290"/>
    </location>
</feature>
<dbReference type="NCBIfam" id="NF010480">
    <property type="entry name" value="PRK13905.1"/>
    <property type="match status" value="1"/>
</dbReference>
<feature type="domain" description="FAD-binding PCMH-type" evidence="21">
    <location>
        <begin position="27"/>
        <end position="196"/>
    </location>
</feature>
<dbReference type="InterPro" id="IPR036635">
    <property type="entry name" value="MurB_C_sf"/>
</dbReference>
<evidence type="ECO:0000256" key="4">
    <source>
        <dbReference type="ARBA" id="ARBA00004752"/>
    </source>
</evidence>
<protein>
    <recommendedName>
        <fullName evidence="7 20">UDP-N-acetylenolpyruvoylglucosamine reductase</fullName>
        <ecNumber evidence="6 20">1.3.1.98</ecNumber>
    </recommendedName>
    <alternativeName>
        <fullName evidence="18 20">UDP-N-acetylmuramate dehydrogenase</fullName>
    </alternativeName>
</protein>
<evidence type="ECO:0000256" key="7">
    <source>
        <dbReference type="ARBA" id="ARBA00015188"/>
    </source>
</evidence>
<evidence type="ECO:0000256" key="20">
    <source>
        <dbReference type="HAMAP-Rule" id="MF_00037"/>
    </source>
</evidence>
<dbReference type="InterPro" id="IPR016169">
    <property type="entry name" value="FAD-bd_PCMH_sub2"/>
</dbReference>
<dbReference type="InterPro" id="IPR011601">
    <property type="entry name" value="MurB_C"/>
</dbReference>
<keyword evidence="11 20" id="KW-0274">FAD</keyword>
<evidence type="ECO:0000256" key="5">
    <source>
        <dbReference type="ARBA" id="ARBA00010485"/>
    </source>
</evidence>
<dbReference type="PANTHER" id="PTHR21071:SF4">
    <property type="entry name" value="UDP-N-ACETYLENOLPYRUVOYLGLUCOSAMINE REDUCTASE"/>
    <property type="match status" value="1"/>
</dbReference>
<keyword evidence="14 20" id="KW-0573">Peptidoglycan synthesis</keyword>
<dbReference type="InterPro" id="IPR003170">
    <property type="entry name" value="MurB"/>
</dbReference>
<evidence type="ECO:0000259" key="21">
    <source>
        <dbReference type="PROSITE" id="PS51387"/>
    </source>
</evidence>
<evidence type="ECO:0000256" key="16">
    <source>
        <dbReference type="ARBA" id="ARBA00023306"/>
    </source>
</evidence>
<comment type="subcellular location">
    <subcellularLocation>
        <location evidence="3 20">Cytoplasm</location>
    </subcellularLocation>
</comment>
<evidence type="ECO:0000313" key="22">
    <source>
        <dbReference type="EMBL" id="MFC4311103.1"/>
    </source>
</evidence>
<comment type="pathway">
    <text evidence="4 20">Cell wall biogenesis; peptidoglycan biosynthesis.</text>
</comment>
<comment type="cofactor">
    <cofactor evidence="1 20">
        <name>FAD</name>
        <dbReference type="ChEBI" id="CHEBI:57692"/>
    </cofactor>
</comment>
<dbReference type="PROSITE" id="PS51387">
    <property type="entry name" value="FAD_PCMH"/>
    <property type="match status" value="1"/>
</dbReference>
<dbReference type="PANTHER" id="PTHR21071">
    <property type="entry name" value="UDP-N-ACETYLENOLPYRUVOYLGLUCOSAMINE REDUCTASE"/>
    <property type="match status" value="1"/>
</dbReference>
<dbReference type="EC" id="1.3.1.98" evidence="6 20"/>
<dbReference type="Pfam" id="PF01565">
    <property type="entry name" value="FAD_binding_4"/>
    <property type="match status" value="1"/>
</dbReference>
<proteinExistence type="inferred from homology"/>
<dbReference type="Pfam" id="PF02873">
    <property type="entry name" value="MurB_C"/>
    <property type="match status" value="1"/>
</dbReference>
<evidence type="ECO:0000256" key="2">
    <source>
        <dbReference type="ARBA" id="ARBA00003921"/>
    </source>
</evidence>
<reference evidence="23" key="1">
    <citation type="journal article" date="2019" name="Int. J. Syst. Evol. Microbiol.">
        <title>The Global Catalogue of Microorganisms (GCM) 10K type strain sequencing project: providing services to taxonomists for standard genome sequencing and annotation.</title>
        <authorList>
            <consortium name="The Broad Institute Genomics Platform"/>
            <consortium name="The Broad Institute Genome Sequencing Center for Infectious Disease"/>
            <person name="Wu L."/>
            <person name="Ma J."/>
        </authorList>
    </citation>
    <scope>NUCLEOTIDE SEQUENCE [LARGE SCALE GENOMIC DNA]</scope>
    <source>
        <strain evidence="23">CGMCC 1.10759</strain>
    </source>
</reference>
<evidence type="ECO:0000313" key="23">
    <source>
        <dbReference type="Proteomes" id="UP001595904"/>
    </source>
</evidence>
<keyword evidence="9 20" id="KW-0132">Cell division</keyword>
<evidence type="ECO:0000256" key="3">
    <source>
        <dbReference type="ARBA" id="ARBA00004496"/>
    </source>
</evidence>
<dbReference type="InterPro" id="IPR016166">
    <property type="entry name" value="FAD-bd_PCMH"/>
</dbReference>
<evidence type="ECO:0000256" key="11">
    <source>
        <dbReference type="ARBA" id="ARBA00022827"/>
    </source>
</evidence>
<dbReference type="Gene3D" id="3.30.465.10">
    <property type="match status" value="1"/>
</dbReference>
<comment type="caution">
    <text evidence="22">The sequence shown here is derived from an EMBL/GenBank/DDBJ whole genome shotgun (WGS) entry which is preliminary data.</text>
</comment>
<dbReference type="EMBL" id="JBHSDU010000003">
    <property type="protein sequence ID" value="MFC4311103.1"/>
    <property type="molecule type" value="Genomic_DNA"/>
</dbReference>